<protein>
    <submittedName>
        <fullName evidence="1">Tol-pal system YbgF family protein</fullName>
    </submittedName>
</protein>
<dbReference type="EMBL" id="JBHRZI010000011">
    <property type="protein sequence ID" value="MFC3891394.1"/>
    <property type="molecule type" value="Genomic_DNA"/>
</dbReference>
<sequence length="331" mass="35396">MAAPHLLPAPLSIGASDVARMESDTHALRALDYRHGGEACLDAVRLRVRECEETAEASATPVVRQRLHVALADLHNLAGWVCFDAGLAGSARGHFRHALVLAGRGRHSGLIANICYRLGRVCLHQGNLDDALGYFELGQRDVTRPGDEIGASILSMNAAWAHAKQGDEDMACVLLNRGKEHFAAAGDTPVPEWAKFFTENDLSALAGAVHTDLARTANPRHTRIAIPLLTRAIGGYGDAMARSRAFSHILLAINHLVEGNIDGAVDIGFRAMVSTEDIGSARVRDRLRPLGLLARRHGSHAGARELSARIAGIAAPVKQFSRTARSLPPGS</sequence>
<evidence type="ECO:0000313" key="1">
    <source>
        <dbReference type="EMBL" id="MFC3891394.1"/>
    </source>
</evidence>
<proteinExistence type="predicted"/>
<dbReference type="Proteomes" id="UP001595690">
    <property type="component" value="Unassembled WGS sequence"/>
</dbReference>
<reference evidence="2" key="1">
    <citation type="journal article" date="2019" name="Int. J. Syst. Evol. Microbiol.">
        <title>The Global Catalogue of Microorganisms (GCM) 10K type strain sequencing project: providing services to taxonomists for standard genome sequencing and annotation.</title>
        <authorList>
            <consortium name="The Broad Institute Genomics Platform"/>
            <consortium name="The Broad Institute Genome Sequencing Center for Infectious Disease"/>
            <person name="Wu L."/>
            <person name="Ma J."/>
        </authorList>
    </citation>
    <scope>NUCLEOTIDE SEQUENCE [LARGE SCALE GENOMIC DNA]</scope>
    <source>
        <strain evidence="2">CGMCC 4.7405</strain>
    </source>
</reference>
<name>A0ABV8BPJ1_9PSEU</name>
<evidence type="ECO:0000313" key="2">
    <source>
        <dbReference type="Proteomes" id="UP001595690"/>
    </source>
</evidence>
<comment type="caution">
    <text evidence="1">The sequence shown here is derived from an EMBL/GenBank/DDBJ whole genome shotgun (WGS) entry which is preliminary data.</text>
</comment>
<dbReference type="InterPro" id="IPR011990">
    <property type="entry name" value="TPR-like_helical_dom_sf"/>
</dbReference>
<dbReference type="SUPFAM" id="SSF48452">
    <property type="entry name" value="TPR-like"/>
    <property type="match status" value="1"/>
</dbReference>
<keyword evidence="2" id="KW-1185">Reference proteome</keyword>
<dbReference type="RefSeq" id="WP_382370666.1">
    <property type="nucleotide sequence ID" value="NZ_JBHRZI010000011.1"/>
</dbReference>
<gene>
    <name evidence="1" type="ORF">ACFOWZ_07895</name>
</gene>
<organism evidence="1 2">
    <name type="scientific">Lentzea rhizosphaerae</name>
    <dbReference type="NCBI Taxonomy" id="2041025"/>
    <lineage>
        <taxon>Bacteria</taxon>
        <taxon>Bacillati</taxon>
        <taxon>Actinomycetota</taxon>
        <taxon>Actinomycetes</taxon>
        <taxon>Pseudonocardiales</taxon>
        <taxon>Pseudonocardiaceae</taxon>
        <taxon>Lentzea</taxon>
    </lineage>
</organism>
<dbReference type="Gene3D" id="1.25.40.10">
    <property type="entry name" value="Tetratricopeptide repeat domain"/>
    <property type="match status" value="1"/>
</dbReference>
<accession>A0ABV8BPJ1</accession>